<feature type="region of interest" description="Disordered" evidence="1">
    <location>
        <begin position="103"/>
        <end position="182"/>
    </location>
</feature>
<evidence type="ECO:0000256" key="1">
    <source>
        <dbReference type="SAM" id="MobiDB-lite"/>
    </source>
</evidence>
<organism evidence="2 3">
    <name type="scientific">Exophiala xenobiotica</name>
    <dbReference type="NCBI Taxonomy" id="348802"/>
    <lineage>
        <taxon>Eukaryota</taxon>
        <taxon>Fungi</taxon>
        <taxon>Dikarya</taxon>
        <taxon>Ascomycota</taxon>
        <taxon>Pezizomycotina</taxon>
        <taxon>Eurotiomycetes</taxon>
        <taxon>Chaetothyriomycetidae</taxon>
        <taxon>Chaetothyriales</taxon>
        <taxon>Herpotrichiellaceae</taxon>
        <taxon>Exophiala</taxon>
    </lineage>
</organism>
<dbReference type="OrthoDB" id="438080at2759"/>
<dbReference type="AlphaFoldDB" id="A0A0D2FKX2"/>
<dbReference type="InterPro" id="IPR007175">
    <property type="entry name" value="Rpr2/Snm1/Rpp21"/>
</dbReference>
<accession>A0A0D2FKX2</accession>
<sequence>METLKTRVDYLQASARILFLSSPSTSRHLSFQGLELAELQTPPGEHQSSEACSACGNLLTPGWTTRTKAVTRLLKRRQVTTPEKESARGKTISKQCQVCYRTSRETKTLQPDTRKRQSRQSAASRKPVEEPSQYQPVEKSSKVSSKKRAKARKDREGLQALLNKSTQNKPSPSLNLMDLMKR</sequence>
<feature type="compositionally biased region" description="Basic and acidic residues" evidence="1">
    <location>
        <begin position="103"/>
        <end position="115"/>
    </location>
</feature>
<protein>
    <submittedName>
        <fullName evidence="2">Uncharacterized protein</fullName>
    </submittedName>
</protein>
<evidence type="ECO:0000313" key="2">
    <source>
        <dbReference type="EMBL" id="KIW60804.1"/>
    </source>
</evidence>
<dbReference type="HOGENOM" id="CLU_081044_2_0_1"/>
<dbReference type="RefSeq" id="XP_013321388.1">
    <property type="nucleotide sequence ID" value="XM_013465934.1"/>
</dbReference>
<keyword evidence="3" id="KW-1185">Reference proteome</keyword>
<evidence type="ECO:0000313" key="3">
    <source>
        <dbReference type="Proteomes" id="UP000054342"/>
    </source>
</evidence>
<dbReference type="STRING" id="348802.A0A0D2FKX2"/>
<name>A0A0D2FKX2_9EURO</name>
<dbReference type="EMBL" id="KN847317">
    <property type="protein sequence ID" value="KIW60804.1"/>
    <property type="molecule type" value="Genomic_DNA"/>
</dbReference>
<dbReference type="GO" id="GO:0006396">
    <property type="term" value="P:RNA processing"/>
    <property type="evidence" value="ECO:0007669"/>
    <property type="project" value="InterPro"/>
</dbReference>
<gene>
    <name evidence="2" type="ORF">PV05_00991</name>
</gene>
<dbReference type="Pfam" id="PF04032">
    <property type="entry name" value="Rpr2"/>
    <property type="match status" value="1"/>
</dbReference>
<dbReference type="GeneID" id="25322899"/>
<dbReference type="Proteomes" id="UP000054342">
    <property type="component" value="Unassembled WGS sequence"/>
</dbReference>
<reference evidence="2 3" key="1">
    <citation type="submission" date="2015-01" db="EMBL/GenBank/DDBJ databases">
        <title>The Genome Sequence of Exophiala xenobiotica CBS118157.</title>
        <authorList>
            <consortium name="The Broad Institute Genomics Platform"/>
            <person name="Cuomo C."/>
            <person name="de Hoog S."/>
            <person name="Gorbushina A."/>
            <person name="Stielow B."/>
            <person name="Teixiera M."/>
            <person name="Abouelleil A."/>
            <person name="Chapman S.B."/>
            <person name="Priest M."/>
            <person name="Young S.K."/>
            <person name="Wortman J."/>
            <person name="Nusbaum C."/>
            <person name="Birren B."/>
        </authorList>
    </citation>
    <scope>NUCLEOTIDE SEQUENCE [LARGE SCALE GENOMIC DNA]</scope>
    <source>
        <strain evidence="2 3">CBS 118157</strain>
    </source>
</reference>
<proteinExistence type="predicted"/>
<feature type="compositionally biased region" description="Polar residues" evidence="1">
    <location>
        <begin position="162"/>
        <end position="174"/>
    </location>
</feature>